<evidence type="ECO:0000259" key="4">
    <source>
        <dbReference type="SMART" id="SM00568"/>
    </source>
</evidence>
<gene>
    <name evidence="5" type="primary">FIP1</name>
    <name evidence="5" type="ORF">KSP40_PGU016424</name>
</gene>
<organism evidence="5 6">
    <name type="scientific">Platanthera guangdongensis</name>
    <dbReference type="NCBI Taxonomy" id="2320717"/>
    <lineage>
        <taxon>Eukaryota</taxon>
        <taxon>Viridiplantae</taxon>
        <taxon>Streptophyta</taxon>
        <taxon>Embryophyta</taxon>
        <taxon>Tracheophyta</taxon>
        <taxon>Spermatophyta</taxon>
        <taxon>Magnoliopsida</taxon>
        <taxon>Liliopsida</taxon>
        <taxon>Asparagales</taxon>
        <taxon>Orchidaceae</taxon>
        <taxon>Orchidoideae</taxon>
        <taxon>Orchideae</taxon>
        <taxon>Orchidinae</taxon>
        <taxon>Platanthera</taxon>
    </lineage>
</organism>
<evidence type="ECO:0000256" key="1">
    <source>
        <dbReference type="ARBA" id="ARBA00009414"/>
    </source>
</evidence>
<evidence type="ECO:0000313" key="5">
    <source>
        <dbReference type="EMBL" id="KAK8941744.1"/>
    </source>
</evidence>
<keyword evidence="2" id="KW-0175">Coiled coil</keyword>
<proteinExistence type="inferred from homology"/>
<accession>A0ABR2LJ36</accession>
<reference evidence="5 6" key="1">
    <citation type="journal article" date="2022" name="Nat. Plants">
        <title>Genomes of leafy and leafless Platanthera orchids illuminate the evolution of mycoheterotrophy.</title>
        <authorList>
            <person name="Li M.H."/>
            <person name="Liu K.W."/>
            <person name="Li Z."/>
            <person name="Lu H.C."/>
            <person name="Ye Q.L."/>
            <person name="Zhang D."/>
            <person name="Wang J.Y."/>
            <person name="Li Y.F."/>
            <person name="Zhong Z.M."/>
            <person name="Liu X."/>
            <person name="Yu X."/>
            <person name="Liu D.K."/>
            <person name="Tu X.D."/>
            <person name="Liu B."/>
            <person name="Hao Y."/>
            <person name="Liao X.Y."/>
            <person name="Jiang Y.T."/>
            <person name="Sun W.H."/>
            <person name="Chen J."/>
            <person name="Chen Y.Q."/>
            <person name="Ai Y."/>
            <person name="Zhai J.W."/>
            <person name="Wu S.S."/>
            <person name="Zhou Z."/>
            <person name="Hsiao Y.Y."/>
            <person name="Wu W.L."/>
            <person name="Chen Y.Y."/>
            <person name="Lin Y.F."/>
            <person name="Hsu J.L."/>
            <person name="Li C.Y."/>
            <person name="Wang Z.W."/>
            <person name="Zhao X."/>
            <person name="Zhong W.Y."/>
            <person name="Ma X.K."/>
            <person name="Ma L."/>
            <person name="Huang J."/>
            <person name="Chen G.Z."/>
            <person name="Huang M.Z."/>
            <person name="Huang L."/>
            <person name="Peng D.H."/>
            <person name="Luo Y.B."/>
            <person name="Zou S.Q."/>
            <person name="Chen S.P."/>
            <person name="Lan S."/>
            <person name="Tsai W.C."/>
            <person name="Van de Peer Y."/>
            <person name="Liu Z.J."/>
        </authorList>
    </citation>
    <scope>NUCLEOTIDE SEQUENCE [LARGE SCALE GENOMIC DNA]</scope>
    <source>
        <strain evidence="5">Lor288</strain>
    </source>
</reference>
<comment type="caution">
    <text evidence="5">The sequence shown here is derived from an EMBL/GenBank/DDBJ whole genome shotgun (WGS) entry which is preliminary data.</text>
</comment>
<comment type="similarity">
    <text evidence="1">Belongs to the GEM family.</text>
</comment>
<dbReference type="Pfam" id="PF02893">
    <property type="entry name" value="GRAM"/>
    <property type="match status" value="1"/>
</dbReference>
<keyword evidence="6" id="KW-1185">Reference proteome</keyword>
<protein>
    <submittedName>
        <fullName evidence="5">GEM-like protein 1</fullName>
    </submittedName>
</protein>
<dbReference type="InterPro" id="IPR011993">
    <property type="entry name" value="PH-like_dom_sf"/>
</dbReference>
<dbReference type="Gene3D" id="2.30.29.30">
    <property type="entry name" value="Pleckstrin-homology domain (PH domain)/Phosphotyrosine-binding domain (PTB)"/>
    <property type="match status" value="1"/>
</dbReference>
<dbReference type="PANTHER" id="PTHR31969">
    <property type="entry name" value="GEM-LIKE PROTEIN 2"/>
    <property type="match status" value="1"/>
</dbReference>
<dbReference type="SMART" id="SM00568">
    <property type="entry name" value="GRAM"/>
    <property type="match status" value="1"/>
</dbReference>
<sequence>MDPAIDLPEKVIHGNGQQPDPAVYAKGIDTPPPSPGVAPLANTSINICVSAPLEPNPYVTPSPLPSASMKSTMETMMNMVGRWSQKVGETAKAAEDLTRNLWQHLKTGPSITDAAMGRIAHGTKVIAEGGYDKIFRQTFDTFPEEQLKHYFACYLSTSAGPVMGTLYISTVKVAFSSDNPLSYKVGNQTEWSYYKVVIPLDQVRAAMSTGSHANSAEKYIQIVSADNHEFWFMGFVSYENAAKNLEEAVKDLQDLRVCFNNSCIQI</sequence>
<feature type="domain" description="GRAM" evidence="4">
    <location>
        <begin position="133"/>
        <end position="210"/>
    </location>
</feature>
<dbReference type="EMBL" id="JBBWWR010000019">
    <property type="protein sequence ID" value="KAK8941744.1"/>
    <property type="molecule type" value="Genomic_DNA"/>
</dbReference>
<feature type="coiled-coil region" evidence="2">
    <location>
        <begin position="235"/>
        <end position="262"/>
    </location>
</feature>
<evidence type="ECO:0000256" key="3">
    <source>
        <dbReference type="SAM" id="MobiDB-lite"/>
    </source>
</evidence>
<dbReference type="Proteomes" id="UP001412067">
    <property type="component" value="Unassembled WGS sequence"/>
</dbReference>
<evidence type="ECO:0000256" key="2">
    <source>
        <dbReference type="SAM" id="Coils"/>
    </source>
</evidence>
<name>A0ABR2LJ36_9ASPA</name>
<dbReference type="InterPro" id="IPR037848">
    <property type="entry name" value="GEM-like"/>
</dbReference>
<feature type="region of interest" description="Disordered" evidence="3">
    <location>
        <begin position="1"/>
        <end position="21"/>
    </location>
</feature>
<evidence type="ECO:0000313" key="6">
    <source>
        <dbReference type="Proteomes" id="UP001412067"/>
    </source>
</evidence>
<dbReference type="InterPro" id="IPR004182">
    <property type="entry name" value="GRAM"/>
</dbReference>